<feature type="region of interest" description="Disordered" evidence="1">
    <location>
        <begin position="1"/>
        <end position="106"/>
    </location>
</feature>
<reference evidence="2" key="1">
    <citation type="submission" date="2023-03" db="EMBL/GenBank/DDBJ databases">
        <title>Chromosome-scale reference genome and RAD-based genetic map of yellow starthistle (Centaurea solstitialis) reveal putative structural variation and QTLs associated with invader traits.</title>
        <authorList>
            <person name="Reatini B."/>
            <person name="Cang F.A."/>
            <person name="Jiang Q."/>
            <person name="Mckibben M.T.W."/>
            <person name="Barker M.S."/>
            <person name="Rieseberg L.H."/>
            <person name="Dlugosch K.M."/>
        </authorList>
    </citation>
    <scope>NUCLEOTIDE SEQUENCE</scope>
    <source>
        <strain evidence="2">CAN-66</strain>
        <tissue evidence="2">Leaf</tissue>
    </source>
</reference>
<gene>
    <name evidence="2" type="ORF">OSB04_017974</name>
</gene>
<protein>
    <submittedName>
        <fullName evidence="2">Uncharacterized protein</fullName>
    </submittedName>
</protein>
<feature type="compositionally biased region" description="Basic and acidic residues" evidence="1">
    <location>
        <begin position="46"/>
        <end position="56"/>
    </location>
</feature>
<dbReference type="AlphaFoldDB" id="A0AA38T5K5"/>
<comment type="caution">
    <text evidence="2">The sequence shown here is derived from an EMBL/GenBank/DDBJ whole genome shotgun (WGS) entry which is preliminary data.</text>
</comment>
<sequence>MEGEETRRGAGRRRYPTVSSGRRTTGVWRSGRRRFQTRRGAGGVDRGNDGVDRGDNSGRANGGGRQSSLVGGVRESRERSPTMQTTGGRRSMKNDAGEKNSGGANGGGCRQFIDPFGFTLSSEFLFANFDVLCLYDPIAAKVKSFMFKVEPGETRIVPYVDSLVWITPAKSKKKGCTVAQKPDKDQMRPSCYRETA</sequence>
<organism evidence="2 3">
    <name type="scientific">Centaurea solstitialis</name>
    <name type="common">yellow star-thistle</name>
    <dbReference type="NCBI Taxonomy" id="347529"/>
    <lineage>
        <taxon>Eukaryota</taxon>
        <taxon>Viridiplantae</taxon>
        <taxon>Streptophyta</taxon>
        <taxon>Embryophyta</taxon>
        <taxon>Tracheophyta</taxon>
        <taxon>Spermatophyta</taxon>
        <taxon>Magnoliopsida</taxon>
        <taxon>eudicotyledons</taxon>
        <taxon>Gunneridae</taxon>
        <taxon>Pentapetalae</taxon>
        <taxon>asterids</taxon>
        <taxon>campanulids</taxon>
        <taxon>Asterales</taxon>
        <taxon>Asteraceae</taxon>
        <taxon>Carduoideae</taxon>
        <taxon>Cardueae</taxon>
        <taxon>Centaureinae</taxon>
        <taxon>Centaurea</taxon>
    </lineage>
</organism>
<evidence type="ECO:0000313" key="2">
    <source>
        <dbReference type="EMBL" id="KAJ9553929.1"/>
    </source>
</evidence>
<dbReference type="EMBL" id="JARYMX010000004">
    <property type="protein sequence ID" value="KAJ9553929.1"/>
    <property type="molecule type" value="Genomic_DNA"/>
</dbReference>
<evidence type="ECO:0000256" key="1">
    <source>
        <dbReference type="SAM" id="MobiDB-lite"/>
    </source>
</evidence>
<feature type="region of interest" description="Disordered" evidence="1">
    <location>
        <begin position="176"/>
        <end position="196"/>
    </location>
</feature>
<name>A0AA38T5K5_9ASTR</name>
<proteinExistence type="predicted"/>
<dbReference type="Proteomes" id="UP001172457">
    <property type="component" value="Chromosome 4"/>
</dbReference>
<accession>A0AA38T5K5</accession>
<keyword evidence="3" id="KW-1185">Reference proteome</keyword>
<evidence type="ECO:0000313" key="3">
    <source>
        <dbReference type="Proteomes" id="UP001172457"/>
    </source>
</evidence>